<feature type="domain" description="HTH araC/xylS-type" evidence="4">
    <location>
        <begin position="242"/>
        <end position="340"/>
    </location>
</feature>
<proteinExistence type="predicted"/>
<dbReference type="InterPro" id="IPR018060">
    <property type="entry name" value="HTH_AraC"/>
</dbReference>
<protein>
    <submittedName>
        <fullName evidence="5">AraC family transcriptional regulator</fullName>
    </submittedName>
</protein>
<gene>
    <name evidence="5" type="ORF">ACFOMG_11550</name>
</gene>
<dbReference type="Proteomes" id="UP001595722">
    <property type="component" value="Unassembled WGS sequence"/>
</dbReference>
<evidence type="ECO:0000256" key="3">
    <source>
        <dbReference type="ARBA" id="ARBA00023163"/>
    </source>
</evidence>
<keyword evidence="2" id="KW-0238">DNA-binding</keyword>
<dbReference type="EMBL" id="JBHRYB010000013">
    <property type="protein sequence ID" value="MFC3680732.1"/>
    <property type="molecule type" value="Genomic_DNA"/>
</dbReference>
<dbReference type="PROSITE" id="PS01124">
    <property type="entry name" value="HTH_ARAC_FAMILY_2"/>
    <property type="match status" value="1"/>
</dbReference>
<dbReference type="Pfam" id="PF12833">
    <property type="entry name" value="HTH_18"/>
    <property type="match status" value="1"/>
</dbReference>
<evidence type="ECO:0000256" key="2">
    <source>
        <dbReference type="ARBA" id="ARBA00023125"/>
    </source>
</evidence>
<dbReference type="PANTHER" id="PTHR47894">
    <property type="entry name" value="HTH-TYPE TRANSCRIPTIONAL REGULATOR GADX"/>
    <property type="match status" value="1"/>
</dbReference>
<dbReference type="PANTHER" id="PTHR47894:SF1">
    <property type="entry name" value="HTH-TYPE TRANSCRIPTIONAL REGULATOR VQSM"/>
    <property type="match status" value="1"/>
</dbReference>
<evidence type="ECO:0000313" key="5">
    <source>
        <dbReference type="EMBL" id="MFC3680732.1"/>
    </source>
</evidence>
<evidence type="ECO:0000313" key="6">
    <source>
        <dbReference type="Proteomes" id="UP001595722"/>
    </source>
</evidence>
<comment type="caution">
    <text evidence="5">The sequence shown here is derived from an EMBL/GenBank/DDBJ whole genome shotgun (WGS) entry which is preliminary data.</text>
</comment>
<dbReference type="InterPro" id="IPR020449">
    <property type="entry name" value="Tscrpt_reg_AraC-type_HTH"/>
</dbReference>
<dbReference type="InterPro" id="IPR032687">
    <property type="entry name" value="AraC-type_N"/>
</dbReference>
<evidence type="ECO:0000259" key="4">
    <source>
        <dbReference type="PROSITE" id="PS01124"/>
    </source>
</evidence>
<name>A0ABV7VU76_9GAMM</name>
<dbReference type="SUPFAM" id="SSF46689">
    <property type="entry name" value="Homeodomain-like"/>
    <property type="match status" value="1"/>
</dbReference>
<reference evidence="6" key="1">
    <citation type="journal article" date="2019" name="Int. J. Syst. Evol. Microbiol.">
        <title>The Global Catalogue of Microorganisms (GCM) 10K type strain sequencing project: providing services to taxonomists for standard genome sequencing and annotation.</title>
        <authorList>
            <consortium name="The Broad Institute Genomics Platform"/>
            <consortium name="The Broad Institute Genome Sequencing Center for Infectious Disease"/>
            <person name="Wu L."/>
            <person name="Ma J."/>
        </authorList>
    </citation>
    <scope>NUCLEOTIDE SEQUENCE [LARGE SCALE GENOMIC DNA]</scope>
    <source>
        <strain evidence="6">KCTC 42424</strain>
    </source>
</reference>
<organism evidence="5 6">
    <name type="scientific">Bacterioplanoides pacificum</name>
    <dbReference type="NCBI Taxonomy" id="1171596"/>
    <lineage>
        <taxon>Bacteria</taxon>
        <taxon>Pseudomonadati</taxon>
        <taxon>Pseudomonadota</taxon>
        <taxon>Gammaproteobacteria</taxon>
        <taxon>Oceanospirillales</taxon>
        <taxon>Oceanospirillaceae</taxon>
        <taxon>Bacterioplanoides</taxon>
    </lineage>
</organism>
<dbReference type="RefSeq" id="WP_376866781.1">
    <property type="nucleotide sequence ID" value="NZ_JBHRYB010000013.1"/>
</dbReference>
<accession>A0ABV7VU76</accession>
<keyword evidence="1" id="KW-0805">Transcription regulation</keyword>
<sequence length="343" mass="38921">MIDSDSLGTASANAIRQYLRAAQDYDIQPEDALNAAAIPAGILDNTIARVSGRSFQALIRWLIEQTRDPLFGLKSARYVQPGSYSLVGYMAMNSRSAREALHLTPEYEAIVGDMGITRIEKYGPHLAMRWVCQYDDPVVRPHMIDNVLGSWLLFARWLADLQDGKPEKVLFERPQPDARLIPAYEDIFACPLEFNAGKSALIFPEDVLDTPLRQPDPVLLSTLEQQAAAVMAEIQERHPIVMQTRTLLRTLMDEGIPRREKVAEQLGITERTLQRRLQDAGTGYQQLLDDLRRETASEWLTNSDMAINDIALRLGFSEARSFHRRFKTWTGITPGEYRQRHGR</sequence>
<evidence type="ECO:0000256" key="1">
    <source>
        <dbReference type="ARBA" id="ARBA00023015"/>
    </source>
</evidence>
<dbReference type="PRINTS" id="PR00032">
    <property type="entry name" value="HTHARAC"/>
</dbReference>
<keyword evidence="6" id="KW-1185">Reference proteome</keyword>
<dbReference type="InterPro" id="IPR009057">
    <property type="entry name" value="Homeodomain-like_sf"/>
</dbReference>
<dbReference type="Gene3D" id="1.10.10.60">
    <property type="entry name" value="Homeodomain-like"/>
    <property type="match status" value="1"/>
</dbReference>
<keyword evidence="3" id="KW-0804">Transcription</keyword>
<dbReference type="Pfam" id="PF12625">
    <property type="entry name" value="Arabinose_bd"/>
    <property type="match status" value="1"/>
</dbReference>
<dbReference type="SMART" id="SM00342">
    <property type="entry name" value="HTH_ARAC"/>
    <property type="match status" value="1"/>
</dbReference>